<evidence type="ECO:0000313" key="2">
    <source>
        <dbReference type="EMBL" id="ONM58887.1"/>
    </source>
</evidence>
<protein>
    <submittedName>
        <fullName evidence="2">Uncharacterized protein</fullName>
    </submittedName>
</protein>
<feature type="region of interest" description="Disordered" evidence="1">
    <location>
        <begin position="242"/>
        <end position="266"/>
    </location>
</feature>
<dbReference type="AlphaFoldDB" id="A0A1D6IHA9"/>
<evidence type="ECO:0000256" key="1">
    <source>
        <dbReference type="SAM" id="MobiDB-lite"/>
    </source>
</evidence>
<accession>A0A1D6IHA9</accession>
<reference evidence="2" key="1">
    <citation type="submission" date="2015-12" db="EMBL/GenBank/DDBJ databases">
        <title>Update maize B73 reference genome by single molecule sequencing technologies.</title>
        <authorList>
            <consortium name="Maize Genome Sequencing Project"/>
            <person name="Ware D."/>
        </authorList>
    </citation>
    <scope>NUCLEOTIDE SEQUENCE [LARGE SCALE GENOMIC DNA]</scope>
    <source>
        <tissue evidence="2">Seedling</tissue>
    </source>
</reference>
<feature type="compositionally biased region" description="Basic residues" evidence="1">
    <location>
        <begin position="242"/>
        <end position="253"/>
    </location>
</feature>
<dbReference type="InParanoid" id="A0A1D6IHA9"/>
<feature type="compositionally biased region" description="Polar residues" evidence="1">
    <location>
        <begin position="254"/>
        <end position="266"/>
    </location>
</feature>
<feature type="compositionally biased region" description="Polar residues" evidence="1">
    <location>
        <begin position="75"/>
        <end position="91"/>
    </location>
</feature>
<gene>
    <name evidence="2" type="ORF">ZEAMMB73_Zm00001d021857</name>
</gene>
<name>A0A1D6IHA9_MAIZE</name>
<proteinExistence type="predicted"/>
<feature type="region of interest" description="Disordered" evidence="1">
    <location>
        <begin position="73"/>
        <end position="117"/>
    </location>
</feature>
<dbReference type="EMBL" id="CM007650">
    <property type="protein sequence ID" value="ONM58887.1"/>
    <property type="molecule type" value="Genomic_DNA"/>
</dbReference>
<sequence length="266" mass="30405">MGNDVEQMQPHVQATLRKNCLFTISETHAESQPTAIQTKQNQKEDDDGIEATASDALGPLLDRALTELKERQFPHNGSTEDGQVLTDNQLHTPPYQVKKSYNARTPKRRSKRREDFVNEDSIERAERLVAKRNLENSKGNTFKNSVLSFSDEQITEKITNIGISLGNNDALVKKSVNLLRSIEKIRFKRPPVKTDQDNKTKLDESDEDIDLKPLSLLCGDLTEEIMDSQVEENILVHNPQRRKNFNSVKKKKSQTYPTRNQIHISR</sequence>
<organism evidence="2">
    <name type="scientific">Zea mays</name>
    <name type="common">Maize</name>
    <dbReference type="NCBI Taxonomy" id="4577"/>
    <lineage>
        <taxon>Eukaryota</taxon>
        <taxon>Viridiplantae</taxon>
        <taxon>Streptophyta</taxon>
        <taxon>Embryophyta</taxon>
        <taxon>Tracheophyta</taxon>
        <taxon>Spermatophyta</taxon>
        <taxon>Magnoliopsida</taxon>
        <taxon>Liliopsida</taxon>
        <taxon>Poales</taxon>
        <taxon>Poaceae</taxon>
        <taxon>PACMAD clade</taxon>
        <taxon>Panicoideae</taxon>
        <taxon>Andropogonodae</taxon>
        <taxon>Andropogoneae</taxon>
        <taxon>Tripsacinae</taxon>
        <taxon>Zea</taxon>
    </lineage>
</organism>